<proteinExistence type="predicted"/>
<dbReference type="OrthoDB" id="2977433at2759"/>
<comment type="caution">
    <text evidence="1">The sequence shown here is derived from an EMBL/GenBank/DDBJ whole genome shotgun (WGS) entry which is preliminary data.</text>
</comment>
<keyword evidence="2" id="KW-1185">Reference proteome</keyword>
<evidence type="ECO:0000313" key="1">
    <source>
        <dbReference type="EMBL" id="TFY56007.1"/>
    </source>
</evidence>
<dbReference type="AlphaFoldDB" id="A0A4Y9Y349"/>
<accession>A0A4Y9Y349</accession>
<reference evidence="1 2" key="1">
    <citation type="submission" date="2019-02" db="EMBL/GenBank/DDBJ databases">
        <title>Genome sequencing of the rare red list fungi Dentipellis fragilis.</title>
        <authorList>
            <person name="Buettner E."/>
            <person name="Kellner H."/>
        </authorList>
    </citation>
    <scope>NUCLEOTIDE SEQUENCE [LARGE SCALE GENOMIC DNA]</scope>
    <source>
        <strain evidence="1 2">DSM 105465</strain>
    </source>
</reference>
<protein>
    <submittedName>
        <fullName evidence="1">Uncharacterized protein</fullName>
    </submittedName>
</protein>
<dbReference type="Proteomes" id="UP000298327">
    <property type="component" value="Unassembled WGS sequence"/>
</dbReference>
<name>A0A4Y9Y349_9AGAM</name>
<evidence type="ECO:0000313" key="2">
    <source>
        <dbReference type="Proteomes" id="UP000298327"/>
    </source>
</evidence>
<gene>
    <name evidence="1" type="ORF">EVG20_g9103</name>
</gene>
<organism evidence="1 2">
    <name type="scientific">Dentipellis fragilis</name>
    <dbReference type="NCBI Taxonomy" id="205917"/>
    <lineage>
        <taxon>Eukaryota</taxon>
        <taxon>Fungi</taxon>
        <taxon>Dikarya</taxon>
        <taxon>Basidiomycota</taxon>
        <taxon>Agaricomycotina</taxon>
        <taxon>Agaricomycetes</taxon>
        <taxon>Russulales</taxon>
        <taxon>Hericiaceae</taxon>
        <taxon>Dentipellis</taxon>
    </lineage>
</organism>
<dbReference type="EMBL" id="SEOQ01000866">
    <property type="protein sequence ID" value="TFY56007.1"/>
    <property type="molecule type" value="Genomic_DNA"/>
</dbReference>
<sequence>MDHFTPCKHTVSQENMKGFDVEYAAIDPKLRSRIEHWQIDIPPTQFRQYGPLTTYFVQRFPHKIAKPQALMYAIYEGPADNAVPVARISIDSTGNIIDKTSNKNYPDLVLCDYYGADCDEVPGDIIRLILEVGSMSQDLRPTTDSKKDLIIAQLHRYMSLLGDDTGSYGRWVGEAFGLAMIGNEFTYVMASELYASTEPWPKNLAWYSIYGKEWNDIMKDVENLPIPPA</sequence>